<keyword evidence="3" id="KW-1185">Reference proteome</keyword>
<name>A0ABD5RY53_9EURY</name>
<organism evidence="2 3">
    <name type="scientific">Halobium palmae</name>
    <dbReference type="NCBI Taxonomy" id="1776492"/>
    <lineage>
        <taxon>Archaea</taxon>
        <taxon>Methanobacteriati</taxon>
        <taxon>Methanobacteriota</taxon>
        <taxon>Stenosarchaea group</taxon>
        <taxon>Halobacteria</taxon>
        <taxon>Halobacteriales</taxon>
        <taxon>Haloferacaceae</taxon>
        <taxon>Halobium</taxon>
    </lineage>
</organism>
<reference evidence="2 3" key="1">
    <citation type="journal article" date="2019" name="Int. J. Syst. Evol. Microbiol.">
        <title>The Global Catalogue of Microorganisms (GCM) 10K type strain sequencing project: providing services to taxonomists for standard genome sequencing and annotation.</title>
        <authorList>
            <consortium name="The Broad Institute Genomics Platform"/>
            <consortium name="The Broad Institute Genome Sequencing Center for Infectious Disease"/>
            <person name="Wu L."/>
            <person name="Ma J."/>
        </authorList>
    </citation>
    <scope>NUCLEOTIDE SEQUENCE [LARGE SCALE GENOMIC DNA]</scope>
    <source>
        <strain evidence="2 3">NBRC 111368</strain>
    </source>
</reference>
<feature type="transmembrane region" description="Helical" evidence="1">
    <location>
        <begin position="47"/>
        <end position="69"/>
    </location>
</feature>
<keyword evidence="1" id="KW-0472">Membrane</keyword>
<protein>
    <submittedName>
        <fullName evidence="2">Uncharacterized protein</fullName>
    </submittedName>
</protein>
<evidence type="ECO:0000313" key="2">
    <source>
        <dbReference type="EMBL" id="MFC6724187.1"/>
    </source>
</evidence>
<proteinExistence type="predicted"/>
<comment type="caution">
    <text evidence="2">The sequence shown here is derived from an EMBL/GenBank/DDBJ whole genome shotgun (WGS) entry which is preliminary data.</text>
</comment>
<evidence type="ECO:0000256" key="1">
    <source>
        <dbReference type="SAM" id="Phobius"/>
    </source>
</evidence>
<sequence length="115" mass="12307">MPEQRTRWCVIARLPVGEWGFDRDPVTKPPDCDVVTRWPDRDVVAGWFTGTVVCAVVGVFGVVLLPFATGQGFGANVLGAVAESVTSGIGGWLIVAFLALVLIAAAGKNWRTSRH</sequence>
<keyword evidence="1" id="KW-0812">Transmembrane</keyword>
<accession>A0ABD5RY53</accession>
<evidence type="ECO:0000313" key="3">
    <source>
        <dbReference type="Proteomes" id="UP001596328"/>
    </source>
</evidence>
<gene>
    <name evidence="2" type="ORF">ACFQE1_07320</name>
</gene>
<feature type="transmembrane region" description="Helical" evidence="1">
    <location>
        <begin position="89"/>
        <end position="107"/>
    </location>
</feature>
<dbReference type="Proteomes" id="UP001596328">
    <property type="component" value="Unassembled WGS sequence"/>
</dbReference>
<keyword evidence="1" id="KW-1133">Transmembrane helix</keyword>
<dbReference type="AlphaFoldDB" id="A0ABD5RY53"/>
<dbReference type="EMBL" id="JBHSWU010000118">
    <property type="protein sequence ID" value="MFC6724187.1"/>
    <property type="molecule type" value="Genomic_DNA"/>
</dbReference>